<dbReference type="Pfam" id="PF07714">
    <property type="entry name" value="PK_Tyr_Ser-Thr"/>
    <property type="match status" value="1"/>
</dbReference>
<comment type="similarity">
    <text evidence="7">Belongs to the protein kinase superfamily.</text>
</comment>
<evidence type="ECO:0000256" key="5">
    <source>
        <dbReference type="ARBA" id="ARBA00022840"/>
    </source>
</evidence>
<dbReference type="AlphaFoldDB" id="A0A2U1M693"/>
<dbReference type="Pfam" id="PF00462">
    <property type="entry name" value="Glutaredoxin"/>
    <property type="match status" value="1"/>
</dbReference>
<dbReference type="Gene3D" id="1.10.510.10">
    <property type="entry name" value="Transferase(Phosphotransferase) domain 1"/>
    <property type="match status" value="1"/>
</dbReference>
<dbReference type="OrthoDB" id="423313at2759"/>
<dbReference type="SUPFAM" id="SSF56112">
    <property type="entry name" value="Protein kinase-like (PK-like)"/>
    <property type="match status" value="1"/>
</dbReference>
<dbReference type="InterPro" id="IPR001245">
    <property type="entry name" value="Ser-Thr/Tyr_kinase_cat_dom"/>
</dbReference>
<dbReference type="InterPro" id="IPR000719">
    <property type="entry name" value="Prot_kinase_dom"/>
</dbReference>
<evidence type="ECO:0000256" key="6">
    <source>
        <dbReference type="PROSITE-ProRule" id="PRU10141"/>
    </source>
</evidence>
<evidence type="ECO:0000256" key="7">
    <source>
        <dbReference type="RuleBase" id="RU000304"/>
    </source>
</evidence>
<evidence type="ECO:0000259" key="8">
    <source>
        <dbReference type="PROSITE" id="PS50011"/>
    </source>
</evidence>
<comment type="caution">
    <text evidence="9">The sequence shown here is derived from an EMBL/GenBank/DDBJ whole genome shotgun (WGS) entry which is preliminary data.</text>
</comment>
<keyword evidence="10" id="KW-1185">Reference proteome</keyword>
<dbReference type="Gene3D" id="3.40.30.10">
    <property type="entry name" value="Glutaredoxin"/>
    <property type="match status" value="1"/>
</dbReference>
<evidence type="ECO:0000313" key="10">
    <source>
        <dbReference type="Proteomes" id="UP000245207"/>
    </source>
</evidence>
<dbReference type="InterPro" id="IPR008271">
    <property type="entry name" value="Ser/Thr_kinase_AS"/>
</dbReference>
<evidence type="ECO:0000256" key="1">
    <source>
        <dbReference type="ARBA" id="ARBA00022527"/>
    </source>
</evidence>
<keyword evidence="9" id="KW-0675">Receptor</keyword>
<evidence type="ECO:0000313" key="9">
    <source>
        <dbReference type="EMBL" id="PWA56793.1"/>
    </source>
</evidence>
<dbReference type="InterPro" id="IPR017441">
    <property type="entry name" value="Protein_kinase_ATP_BS"/>
</dbReference>
<dbReference type="PANTHER" id="PTHR27003">
    <property type="entry name" value="OS07G0166700 PROTEIN"/>
    <property type="match status" value="1"/>
</dbReference>
<dbReference type="PROSITE" id="PS51354">
    <property type="entry name" value="GLUTAREDOXIN_2"/>
    <property type="match status" value="1"/>
</dbReference>
<evidence type="ECO:0000256" key="2">
    <source>
        <dbReference type="ARBA" id="ARBA00022679"/>
    </source>
</evidence>
<dbReference type="PROSITE" id="PS00108">
    <property type="entry name" value="PROTEIN_KINASE_ST"/>
    <property type="match status" value="1"/>
</dbReference>
<accession>A0A2U1M693</accession>
<feature type="binding site" evidence="6">
    <location>
        <position position="44"/>
    </location>
    <ligand>
        <name>ATP</name>
        <dbReference type="ChEBI" id="CHEBI:30616"/>
    </ligand>
</feature>
<dbReference type="EMBL" id="PKPP01006350">
    <property type="protein sequence ID" value="PWA56793.1"/>
    <property type="molecule type" value="Genomic_DNA"/>
</dbReference>
<gene>
    <name evidence="9" type="ORF">CTI12_AA415120</name>
</gene>
<proteinExistence type="inferred from homology"/>
<protein>
    <submittedName>
        <fullName evidence="9">Putative receptor-like protein kinase</fullName>
    </submittedName>
</protein>
<dbReference type="STRING" id="35608.A0A2U1M693"/>
<evidence type="ECO:0000256" key="4">
    <source>
        <dbReference type="ARBA" id="ARBA00022777"/>
    </source>
</evidence>
<dbReference type="InterPro" id="IPR002109">
    <property type="entry name" value="Glutaredoxin"/>
</dbReference>
<keyword evidence="4 9" id="KW-0418">Kinase</keyword>
<dbReference type="SMART" id="SM00220">
    <property type="entry name" value="S_TKc"/>
    <property type="match status" value="1"/>
</dbReference>
<keyword evidence="3 6" id="KW-0547">Nucleotide-binding</keyword>
<name>A0A2U1M693_ARTAN</name>
<dbReference type="GO" id="GO:0009506">
    <property type="term" value="C:plasmodesma"/>
    <property type="evidence" value="ECO:0007669"/>
    <property type="project" value="TreeGrafter"/>
</dbReference>
<dbReference type="Proteomes" id="UP000245207">
    <property type="component" value="Unassembled WGS sequence"/>
</dbReference>
<dbReference type="PANTHER" id="PTHR27003:SF88">
    <property type="entry name" value="RECEPTOR-LIKE PROTEIN KINASE THESEUS 1"/>
    <property type="match status" value="1"/>
</dbReference>
<keyword evidence="1 7" id="KW-0723">Serine/threonine-protein kinase</keyword>
<dbReference type="GO" id="GO:0004674">
    <property type="term" value="F:protein serine/threonine kinase activity"/>
    <property type="evidence" value="ECO:0007669"/>
    <property type="project" value="UniProtKB-KW"/>
</dbReference>
<dbReference type="SUPFAM" id="SSF52833">
    <property type="entry name" value="Thioredoxin-like"/>
    <property type="match status" value="1"/>
</dbReference>
<reference evidence="9 10" key="1">
    <citation type="journal article" date="2018" name="Mol. Plant">
        <title>The genome of Artemisia annua provides insight into the evolution of Asteraceae family and artemisinin biosynthesis.</title>
        <authorList>
            <person name="Shen Q."/>
            <person name="Zhang L."/>
            <person name="Liao Z."/>
            <person name="Wang S."/>
            <person name="Yan T."/>
            <person name="Shi P."/>
            <person name="Liu M."/>
            <person name="Fu X."/>
            <person name="Pan Q."/>
            <person name="Wang Y."/>
            <person name="Lv Z."/>
            <person name="Lu X."/>
            <person name="Zhang F."/>
            <person name="Jiang W."/>
            <person name="Ma Y."/>
            <person name="Chen M."/>
            <person name="Hao X."/>
            <person name="Li L."/>
            <person name="Tang Y."/>
            <person name="Lv G."/>
            <person name="Zhou Y."/>
            <person name="Sun X."/>
            <person name="Brodelius P.E."/>
            <person name="Rose J.K.C."/>
            <person name="Tang K."/>
        </authorList>
    </citation>
    <scope>NUCLEOTIDE SEQUENCE [LARGE SCALE GENOMIC DNA]</scope>
    <source>
        <strain evidence="10">cv. Huhao1</strain>
        <tissue evidence="9">Leaf</tissue>
    </source>
</reference>
<keyword evidence="2" id="KW-0808">Transferase</keyword>
<dbReference type="Gene3D" id="3.30.200.20">
    <property type="entry name" value="Phosphorylase Kinase, domain 1"/>
    <property type="match status" value="1"/>
</dbReference>
<dbReference type="InterPro" id="IPR011009">
    <property type="entry name" value="Kinase-like_dom_sf"/>
</dbReference>
<dbReference type="InterPro" id="IPR045272">
    <property type="entry name" value="ANXUR1/2-like"/>
</dbReference>
<evidence type="ECO:0000256" key="3">
    <source>
        <dbReference type="ARBA" id="ARBA00022741"/>
    </source>
</evidence>
<dbReference type="GO" id="GO:0005886">
    <property type="term" value="C:plasma membrane"/>
    <property type="evidence" value="ECO:0007669"/>
    <property type="project" value="TreeGrafter"/>
</dbReference>
<dbReference type="PROSITE" id="PS00107">
    <property type="entry name" value="PROTEIN_KINASE_ATP"/>
    <property type="match status" value="1"/>
</dbReference>
<organism evidence="9 10">
    <name type="scientific">Artemisia annua</name>
    <name type="common">Sweet wormwood</name>
    <dbReference type="NCBI Taxonomy" id="35608"/>
    <lineage>
        <taxon>Eukaryota</taxon>
        <taxon>Viridiplantae</taxon>
        <taxon>Streptophyta</taxon>
        <taxon>Embryophyta</taxon>
        <taxon>Tracheophyta</taxon>
        <taxon>Spermatophyta</taxon>
        <taxon>Magnoliopsida</taxon>
        <taxon>eudicotyledons</taxon>
        <taxon>Gunneridae</taxon>
        <taxon>Pentapetalae</taxon>
        <taxon>asterids</taxon>
        <taxon>campanulids</taxon>
        <taxon>Asterales</taxon>
        <taxon>Asteraceae</taxon>
        <taxon>Asteroideae</taxon>
        <taxon>Anthemideae</taxon>
        <taxon>Artemisiinae</taxon>
        <taxon>Artemisia</taxon>
    </lineage>
</organism>
<dbReference type="GO" id="GO:0005524">
    <property type="term" value="F:ATP binding"/>
    <property type="evidence" value="ECO:0007669"/>
    <property type="project" value="UniProtKB-UniRule"/>
</dbReference>
<feature type="domain" description="Protein kinase" evidence="8">
    <location>
        <begin position="17"/>
        <end position="288"/>
    </location>
</feature>
<sequence length="446" mass="51069">MSPPRRFSLWEIETATNRFAKELGAGAYGTVYLGNISGKQVAVKRIKIDMENLFPTFQKEIDLLSTCNHANIISLVGYSDEGGEKIIVYEFMSNGTLYDHLYEHQEGTPRMTVEQRLQICLGVATGLKYLHSGTHSDIIIHSDLKAENILLNGNLEAKIADFGLSRTRVLGPFSSKQVTNSERGTPGYIAPECFEANYKLSRKSDVYAFGVVLLESLCERRGWENLTTYAIHWIMKGELEKHTPDYVEENFFPDCVRACENLIRDCLEHDQDKRPTMKEVVDRLQSALKLQKQHGHDWSQATNQRGKSELLLNIPKALSSKTDRVVLYHTSSGMIVKSQEACQEVRQILDTYGKRVDERDLYLHREFVKEIQDIFRPAKYTLPQLFIGGKYIGGVDEVRKLHWSGELKKKLERLPKRDYPSFCNACSNTRFVSRSMCQACCFWKND</sequence>
<dbReference type="PROSITE" id="PS50011">
    <property type="entry name" value="PROTEIN_KINASE_DOM"/>
    <property type="match status" value="1"/>
</dbReference>
<keyword evidence="5 6" id="KW-0067">ATP-binding</keyword>
<dbReference type="InterPro" id="IPR036249">
    <property type="entry name" value="Thioredoxin-like_sf"/>
</dbReference>
<dbReference type="GO" id="GO:0004714">
    <property type="term" value="F:transmembrane receptor protein tyrosine kinase activity"/>
    <property type="evidence" value="ECO:0007669"/>
    <property type="project" value="InterPro"/>
</dbReference>